<dbReference type="RefSeq" id="WP_076659337.1">
    <property type="nucleotide sequence ID" value="NZ_FTPR01000001.1"/>
</dbReference>
<keyword evidence="1 2" id="KW-0413">Isomerase</keyword>
<dbReference type="InterPro" id="IPR026040">
    <property type="entry name" value="HyI-like"/>
</dbReference>
<comment type="similarity">
    <text evidence="2">Belongs to the hyi family.</text>
</comment>
<evidence type="ECO:0000259" key="4">
    <source>
        <dbReference type="Pfam" id="PF01261"/>
    </source>
</evidence>
<evidence type="ECO:0000313" key="5">
    <source>
        <dbReference type="EMBL" id="SIT84760.1"/>
    </source>
</evidence>
<evidence type="ECO:0000313" key="6">
    <source>
        <dbReference type="Proteomes" id="UP000186997"/>
    </source>
</evidence>
<dbReference type="AlphaFoldDB" id="A0A1R3X2M4"/>
<keyword evidence="6" id="KW-1185">Reference proteome</keyword>
<evidence type="ECO:0000256" key="2">
    <source>
        <dbReference type="PIRNR" id="PIRNR006241"/>
    </source>
</evidence>
<dbReference type="InterPro" id="IPR013022">
    <property type="entry name" value="Xyl_isomerase-like_TIM-brl"/>
</dbReference>
<protein>
    <submittedName>
        <fullName evidence="5">Hydroxypyruvate isomerase</fullName>
    </submittedName>
</protein>
<reference evidence="6" key="1">
    <citation type="submission" date="2017-01" db="EMBL/GenBank/DDBJ databases">
        <authorList>
            <person name="Varghese N."/>
            <person name="Submissions S."/>
        </authorList>
    </citation>
    <scope>NUCLEOTIDE SEQUENCE [LARGE SCALE GENOMIC DNA]</scope>
    <source>
        <strain evidence="6">DSM 29591</strain>
    </source>
</reference>
<dbReference type="InterPro" id="IPR050417">
    <property type="entry name" value="Sugar_Epim/Isomerase"/>
</dbReference>
<proteinExistence type="inferred from homology"/>
<dbReference type="PANTHER" id="PTHR43489">
    <property type="entry name" value="ISOMERASE"/>
    <property type="match status" value="1"/>
</dbReference>
<dbReference type="SUPFAM" id="SSF51658">
    <property type="entry name" value="Xylose isomerase-like"/>
    <property type="match status" value="1"/>
</dbReference>
<sequence length="251" mass="27727">MPKFCANLTWLFTELDFLDRFAVAKDAGFDAVEVLFPYDVNAQEIVDALRRNDLQLALINCPPPNYTGGPQGFAAIPGLEERFKKDFGRALRYAQTLGARHLHIMAGVAEGAAAKETFINNLRWAAAEAPAQSLTIEPINNDTMPGYFLNDFDLGREIVTTIDAPNLRLQFDTFHAARITGDVLGTWEAMRDITAHVQVAQMPDRGEPDQGEIDYPAFFALLDAQGYAGWVSGEYKPRQTTEEGLGWLAGA</sequence>
<organism evidence="5 6">
    <name type="scientific">Yoonia rosea</name>
    <dbReference type="NCBI Taxonomy" id="287098"/>
    <lineage>
        <taxon>Bacteria</taxon>
        <taxon>Pseudomonadati</taxon>
        <taxon>Pseudomonadota</taxon>
        <taxon>Alphaproteobacteria</taxon>
        <taxon>Rhodobacterales</taxon>
        <taxon>Paracoccaceae</taxon>
        <taxon>Yoonia</taxon>
    </lineage>
</organism>
<keyword evidence="5" id="KW-0670">Pyruvate</keyword>
<name>A0A1R3X2M4_9RHOB</name>
<evidence type="ECO:0000256" key="1">
    <source>
        <dbReference type="ARBA" id="ARBA00023235"/>
    </source>
</evidence>
<dbReference type="FunFam" id="3.20.20.150:FF:000007">
    <property type="entry name" value="Hydroxypyruvate isomerase"/>
    <property type="match status" value="1"/>
</dbReference>
<dbReference type="PANTHER" id="PTHR43489:SF6">
    <property type="entry name" value="HYDROXYPYRUVATE ISOMERASE-RELATED"/>
    <property type="match status" value="1"/>
</dbReference>
<dbReference type="STRING" id="287098.SAMN05421665_1918"/>
<feature type="active site" description="Proton donor/acceptor" evidence="3">
    <location>
        <position position="137"/>
    </location>
</feature>
<dbReference type="Gene3D" id="3.20.20.150">
    <property type="entry name" value="Divalent-metal-dependent TIM barrel enzymes"/>
    <property type="match status" value="1"/>
</dbReference>
<gene>
    <name evidence="5" type="ORF">SAMN05421665_1918</name>
</gene>
<dbReference type="InterPro" id="IPR036237">
    <property type="entry name" value="Xyl_isomerase-like_sf"/>
</dbReference>
<evidence type="ECO:0000256" key="3">
    <source>
        <dbReference type="PIRSR" id="PIRSR006241-50"/>
    </source>
</evidence>
<feature type="domain" description="Xylose isomerase-like TIM barrel" evidence="4">
    <location>
        <begin position="21"/>
        <end position="249"/>
    </location>
</feature>
<dbReference type="PIRSF" id="PIRSF006241">
    <property type="entry name" value="HyI"/>
    <property type="match status" value="1"/>
</dbReference>
<feature type="active site" description="Proton donor/acceptor" evidence="3">
    <location>
        <position position="234"/>
    </location>
</feature>
<dbReference type="OrthoDB" id="9786584at2"/>
<dbReference type="EMBL" id="FTPR01000001">
    <property type="protein sequence ID" value="SIT84760.1"/>
    <property type="molecule type" value="Genomic_DNA"/>
</dbReference>
<dbReference type="GO" id="GO:0046487">
    <property type="term" value="P:glyoxylate metabolic process"/>
    <property type="evidence" value="ECO:0007669"/>
    <property type="project" value="TreeGrafter"/>
</dbReference>
<accession>A0A1R3X2M4</accession>
<dbReference type="Proteomes" id="UP000186997">
    <property type="component" value="Unassembled WGS sequence"/>
</dbReference>
<dbReference type="Pfam" id="PF01261">
    <property type="entry name" value="AP_endonuc_2"/>
    <property type="match status" value="1"/>
</dbReference>
<dbReference type="GO" id="GO:0008903">
    <property type="term" value="F:hydroxypyruvate isomerase activity"/>
    <property type="evidence" value="ECO:0007669"/>
    <property type="project" value="TreeGrafter"/>
</dbReference>